<sequence length="60" mass="6285">VSTLPKQQASLHVTAHKSLVLSALATSPVTILMVATRSGRTTQVPQLILDEATMRGQGAC</sequence>
<accession>A0AAV0AMR3</accession>
<dbReference type="AlphaFoldDB" id="A0AAV0AMR3"/>
<name>A0AAV0AMR3_PHAPC</name>
<protein>
    <submittedName>
        <fullName evidence="1">Uncharacterized protein</fullName>
    </submittedName>
</protein>
<comment type="caution">
    <text evidence="1">The sequence shown here is derived from an EMBL/GenBank/DDBJ whole genome shotgun (WGS) entry which is preliminary data.</text>
</comment>
<dbReference type="Gene3D" id="3.40.50.300">
    <property type="entry name" value="P-loop containing nucleotide triphosphate hydrolases"/>
    <property type="match status" value="1"/>
</dbReference>
<organism evidence="1 2">
    <name type="scientific">Phakopsora pachyrhizi</name>
    <name type="common">Asian soybean rust disease fungus</name>
    <dbReference type="NCBI Taxonomy" id="170000"/>
    <lineage>
        <taxon>Eukaryota</taxon>
        <taxon>Fungi</taxon>
        <taxon>Dikarya</taxon>
        <taxon>Basidiomycota</taxon>
        <taxon>Pucciniomycotina</taxon>
        <taxon>Pucciniomycetes</taxon>
        <taxon>Pucciniales</taxon>
        <taxon>Phakopsoraceae</taxon>
        <taxon>Phakopsora</taxon>
    </lineage>
</organism>
<reference evidence="1" key="1">
    <citation type="submission" date="2022-06" db="EMBL/GenBank/DDBJ databases">
        <authorList>
            <consortium name="SYNGENTA / RWTH Aachen University"/>
        </authorList>
    </citation>
    <scope>NUCLEOTIDE SEQUENCE</scope>
</reference>
<dbReference type="InterPro" id="IPR027417">
    <property type="entry name" value="P-loop_NTPase"/>
</dbReference>
<evidence type="ECO:0000313" key="1">
    <source>
        <dbReference type="EMBL" id="CAH7670181.1"/>
    </source>
</evidence>
<dbReference type="Proteomes" id="UP001153365">
    <property type="component" value="Unassembled WGS sequence"/>
</dbReference>
<proteinExistence type="predicted"/>
<keyword evidence="2" id="KW-1185">Reference proteome</keyword>
<gene>
    <name evidence="1" type="ORF">PPACK8108_LOCUS4894</name>
</gene>
<feature type="non-terminal residue" evidence="1">
    <location>
        <position position="1"/>
    </location>
</feature>
<evidence type="ECO:0000313" key="2">
    <source>
        <dbReference type="Proteomes" id="UP001153365"/>
    </source>
</evidence>
<dbReference type="EMBL" id="CALTRL010000952">
    <property type="protein sequence ID" value="CAH7670181.1"/>
    <property type="molecule type" value="Genomic_DNA"/>
</dbReference>